<dbReference type="Proteomes" id="UP001279734">
    <property type="component" value="Unassembled WGS sequence"/>
</dbReference>
<gene>
    <name evidence="1" type="ORF">Nepgr_003337</name>
</gene>
<evidence type="ECO:0000313" key="1">
    <source>
        <dbReference type="EMBL" id="GMH01498.1"/>
    </source>
</evidence>
<comment type="caution">
    <text evidence="1">The sequence shown here is derived from an EMBL/GenBank/DDBJ whole genome shotgun (WGS) entry which is preliminary data.</text>
</comment>
<accession>A0AAD3XDF2</accession>
<name>A0AAD3XDF2_NEPGR</name>
<organism evidence="1 2">
    <name type="scientific">Nepenthes gracilis</name>
    <name type="common">Slender pitcher plant</name>
    <dbReference type="NCBI Taxonomy" id="150966"/>
    <lineage>
        <taxon>Eukaryota</taxon>
        <taxon>Viridiplantae</taxon>
        <taxon>Streptophyta</taxon>
        <taxon>Embryophyta</taxon>
        <taxon>Tracheophyta</taxon>
        <taxon>Spermatophyta</taxon>
        <taxon>Magnoliopsida</taxon>
        <taxon>eudicotyledons</taxon>
        <taxon>Gunneridae</taxon>
        <taxon>Pentapetalae</taxon>
        <taxon>Caryophyllales</taxon>
        <taxon>Nepenthaceae</taxon>
        <taxon>Nepenthes</taxon>
    </lineage>
</organism>
<evidence type="ECO:0000313" key="2">
    <source>
        <dbReference type="Proteomes" id="UP001279734"/>
    </source>
</evidence>
<keyword evidence="2" id="KW-1185">Reference proteome</keyword>
<reference evidence="1" key="1">
    <citation type="submission" date="2023-05" db="EMBL/GenBank/DDBJ databases">
        <title>Nepenthes gracilis genome sequencing.</title>
        <authorList>
            <person name="Fukushima K."/>
        </authorList>
    </citation>
    <scope>NUCLEOTIDE SEQUENCE</scope>
    <source>
        <strain evidence="1">SING2019-196</strain>
    </source>
</reference>
<sequence length="75" mass="8514">MHPQSPRPHQGRCVVCGVSLCRLRREEPQLFIFTDLVNLTEVFWVLIVCLREGGGGASLFGCLFLQFSRFGFLLD</sequence>
<dbReference type="AlphaFoldDB" id="A0AAD3XDF2"/>
<protein>
    <submittedName>
        <fullName evidence="1">Uncharacterized protein</fullName>
    </submittedName>
</protein>
<dbReference type="EMBL" id="BSYO01000003">
    <property type="protein sequence ID" value="GMH01498.1"/>
    <property type="molecule type" value="Genomic_DNA"/>
</dbReference>
<proteinExistence type="predicted"/>